<dbReference type="UniPathway" id="UPA00545">
    <property type="reaction ID" value="UER00826"/>
</dbReference>
<dbReference type="PANTHER" id="PTHR38461">
    <property type="entry name" value="4-DEOXY-L-THREO-5-HEXOSULOSE-URONATE KETOL-ISOMERASE"/>
    <property type="match status" value="1"/>
</dbReference>
<evidence type="ECO:0000256" key="3">
    <source>
        <dbReference type="ARBA" id="ARBA00022723"/>
    </source>
</evidence>
<dbReference type="InterPro" id="IPR027449">
    <property type="entry name" value="KduI_N"/>
</dbReference>
<dbReference type="GO" id="GO:0008697">
    <property type="term" value="F:4-deoxy-L-threo-5-hexosulose-uronate ketol-isomerase activity"/>
    <property type="evidence" value="ECO:0007669"/>
    <property type="project" value="UniProtKB-UniRule"/>
</dbReference>
<dbReference type="CDD" id="cd20294">
    <property type="entry name" value="cupin_KduI_N"/>
    <property type="match status" value="1"/>
</dbReference>
<comment type="function">
    <text evidence="6">Catalyzes the isomerization of 5-dehydro-4-deoxy-D-glucuronate to 3-deoxy-D-glycero-2,5-hexodiulosonate.</text>
</comment>
<dbReference type="PIRSF" id="PIRSF006625">
    <property type="entry name" value="KduI"/>
    <property type="match status" value="1"/>
</dbReference>
<feature type="binding site" evidence="6">
    <location>
        <position position="198"/>
    </location>
    <ligand>
        <name>Zn(2+)</name>
        <dbReference type="ChEBI" id="CHEBI:29105"/>
    </ligand>
</feature>
<dbReference type="GO" id="GO:0045490">
    <property type="term" value="P:pectin catabolic process"/>
    <property type="evidence" value="ECO:0007669"/>
    <property type="project" value="UniProtKB-UniRule"/>
</dbReference>
<dbReference type="HAMAP" id="MF_00687">
    <property type="entry name" value="KduI"/>
    <property type="match status" value="1"/>
</dbReference>
<dbReference type="InterPro" id="IPR014710">
    <property type="entry name" value="RmlC-like_jellyroll"/>
</dbReference>
<protein>
    <recommendedName>
        <fullName evidence="6">4-deoxy-L-threo-5-hexosulose-uronate ketol-isomerase</fullName>
        <ecNumber evidence="6">5.3.1.17</ecNumber>
    </recommendedName>
    <alternativeName>
        <fullName evidence="6">5-keto-4-deoxyuronate isomerase</fullName>
    </alternativeName>
    <alternativeName>
        <fullName evidence="6">DKI isomerase</fullName>
    </alternativeName>
</protein>
<evidence type="ECO:0000313" key="8">
    <source>
        <dbReference type="Proteomes" id="UP000238034"/>
    </source>
</evidence>
<organism evidence="7 8">
    <name type="scientific">Arcticibacter pallidicorallinus</name>
    <dbReference type="NCBI Taxonomy" id="1259464"/>
    <lineage>
        <taxon>Bacteria</taxon>
        <taxon>Pseudomonadati</taxon>
        <taxon>Bacteroidota</taxon>
        <taxon>Sphingobacteriia</taxon>
        <taxon>Sphingobacteriales</taxon>
        <taxon>Sphingobacteriaceae</taxon>
        <taxon>Arcticibacter</taxon>
    </lineage>
</organism>
<evidence type="ECO:0000313" key="7">
    <source>
        <dbReference type="EMBL" id="PRY54246.1"/>
    </source>
</evidence>
<comment type="similarity">
    <text evidence="2 6">Belongs to the KduI family.</text>
</comment>
<dbReference type="AlphaFoldDB" id="A0A2T0U8J8"/>
<dbReference type="NCBIfam" id="NF002091">
    <property type="entry name" value="PRK00924.1"/>
    <property type="match status" value="1"/>
</dbReference>
<accession>A0A2T0U8J8</accession>
<evidence type="ECO:0000256" key="2">
    <source>
        <dbReference type="ARBA" id="ARBA00008086"/>
    </source>
</evidence>
<feature type="binding site" evidence="6">
    <location>
        <position position="203"/>
    </location>
    <ligand>
        <name>Zn(2+)</name>
        <dbReference type="ChEBI" id="CHEBI:29105"/>
    </ligand>
</feature>
<dbReference type="PANTHER" id="PTHR38461:SF1">
    <property type="entry name" value="4-DEOXY-L-THREO-5-HEXOSULOSE-URONATE KETOL-ISOMERASE"/>
    <property type="match status" value="1"/>
</dbReference>
<dbReference type="EMBL" id="PVTH01000002">
    <property type="protein sequence ID" value="PRY54246.1"/>
    <property type="molecule type" value="Genomic_DNA"/>
</dbReference>
<dbReference type="Gene3D" id="2.60.120.520">
    <property type="entry name" value="pectin degrading enzyme 5-keto 4- deoxyuronate isomerase, domain 1"/>
    <property type="match status" value="1"/>
</dbReference>
<dbReference type="SUPFAM" id="SSF51182">
    <property type="entry name" value="RmlC-like cupins"/>
    <property type="match status" value="1"/>
</dbReference>
<dbReference type="Gene3D" id="2.60.120.10">
    <property type="entry name" value="Jelly Rolls"/>
    <property type="match status" value="1"/>
</dbReference>
<evidence type="ECO:0000256" key="6">
    <source>
        <dbReference type="HAMAP-Rule" id="MF_00687"/>
    </source>
</evidence>
<sequence>MIMNQRYAQGPKEVASLGTSELRANFLLEDLMQAGQFNFTYSHYDRAITGSVVPVNEELELPVYENLRADYFLERRELGIINVGGDGKVSVDGTTYEVNRLDAVYVGKGSKSVVFSSVSAENPAKFFLYSVPAHKEYPHQLVKKENAFPTTVGSKDTANERTIYKYIHMEGARSCQMVMGLTILSTGSVWNTMPSHVHDRRMESYFYFDVPEDQVVFHFMGQPQETRHLVVQNHQAIISPPWSIHSGGGTSNYGFIWAMAGENLVYSDMDAVAIKDLR</sequence>
<dbReference type="EC" id="5.3.1.17" evidence="6"/>
<evidence type="ECO:0000256" key="4">
    <source>
        <dbReference type="ARBA" id="ARBA00022833"/>
    </source>
</evidence>
<evidence type="ECO:0000256" key="5">
    <source>
        <dbReference type="ARBA" id="ARBA00023235"/>
    </source>
</evidence>
<keyword evidence="8" id="KW-1185">Reference proteome</keyword>
<evidence type="ECO:0000256" key="1">
    <source>
        <dbReference type="ARBA" id="ARBA00000552"/>
    </source>
</evidence>
<name>A0A2T0U8J8_9SPHI</name>
<dbReference type="GO" id="GO:0042840">
    <property type="term" value="P:D-glucuronate catabolic process"/>
    <property type="evidence" value="ECO:0007669"/>
    <property type="project" value="TreeGrafter"/>
</dbReference>
<dbReference type="InterPro" id="IPR021120">
    <property type="entry name" value="KduI/IolB_isomerase"/>
</dbReference>
<dbReference type="Proteomes" id="UP000238034">
    <property type="component" value="Unassembled WGS sequence"/>
</dbReference>
<comment type="caution">
    <text evidence="7">The sequence shown here is derived from an EMBL/GenBank/DDBJ whole genome shotgun (WGS) entry which is preliminary data.</text>
</comment>
<dbReference type="CDD" id="cd20491">
    <property type="entry name" value="cupin_KduI_C"/>
    <property type="match status" value="1"/>
</dbReference>
<dbReference type="Pfam" id="PF04962">
    <property type="entry name" value="KduI"/>
    <property type="match status" value="1"/>
</dbReference>
<feature type="binding site" evidence="6">
    <location>
        <position position="196"/>
    </location>
    <ligand>
        <name>Zn(2+)</name>
        <dbReference type="ChEBI" id="CHEBI:29105"/>
    </ligand>
</feature>
<gene>
    <name evidence="6" type="primary">kduI</name>
    <name evidence="7" type="ORF">B0I27_10212</name>
</gene>
<keyword evidence="3 6" id="KW-0479">Metal-binding</keyword>
<keyword evidence="5 6" id="KW-0413">Isomerase</keyword>
<keyword evidence="4 6" id="KW-0862">Zinc</keyword>
<comment type="cofactor">
    <cofactor evidence="6">
        <name>Zn(2+)</name>
        <dbReference type="ChEBI" id="CHEBI:29105"/>
    </cofactor>
    <text evidence="6">Binds 1 zinc ion per subunit.</text>
</comment>
<comment type="catalytic activity">
    <reaction evidence="1 6">
        <text>5-dehydro-4-deoxy-D-glucuronate = 3-deoxy-D-glycero-2,5-hexodiulosonate</text>
        <dbReference type="Rhea" id="RHEA:23896"/>
        <dbReference type="ChEBI" id="CHEBI:17117"/>
        <dbReference type="ChEBI" id="CHEBI:29071"/>
        <dbReference type="EC" id="5.3.1.17"/>
    </reaction>
</comment>
<dbReference type="GO" id="GO:0008270">
    <property type="term" value="F:zinc ion binding"/>
    <property type="evidence" value="ECO:0007669"/>
    <property type="project" value="UniProtKB-UniRule"/>
</dbReference>
<proteinExistence type="inferred from homology"/>
<dbReference type="GO" id="GO:0019698">
    <property type="term" value="P:D-galacturonate catabolic process"/>
    <property type="evidence" value="ECO:0007669"/>
    <property type="project" value="TreeGrafter"/>
</dbReference>
<dbReference type="InterPro" id="IPR007045">
    <property type="entry name" value="KduI"/>
</dbReference>
<dbReference type="InterPro" id="IPR011051">
    <property type="entry name" value="RmlC_Cupin_sf"/>
</dbReference>
<reference evidence="7 8" key="1">
    <citation type="submission" date="2018-03" db="EMBL/GenBank/DDBJ databases">
        <title>Genomic Encyclopedia of Type Strains, Phase III (KMG-III): the genomes of soil and plant-associated and newly described type strains.</title>
        <authorList>
            <person name="Whitman W."/>
        </authorList>
    </citation>
    <scope>NUCLEOTIDE SEQUENCE [LARGE SCALE GENOMIC DNA]</scope>
    <source>
        <strain evidence="7 8">CGMCC 1.9313</strain>
    </source>
</reference>
<feature type="binding site" evidence="6">
    <location>
        <position position="245"/>
    </location>
    <ligand>
        <name>Zn(2+)</name>
        <dbReference type="ChEBI" id="CHEBI:29105"/>
    </ligand>
</feature>
<dbReference type="OrthoDB" id="9770644at2"/>
<comment type="pathway">
    <text evidence="6">Glycan metabolism; pectin degradation; 2-dehydro-3-deoxy-D-gluconate from pectin: step 4/5.</text>
</comment>